<dbReference type="PRINTS" id="PR00044">
    <property type="entry name" value="LEUZIPPRMYC"/>
</dbReference>
<reference evidence="2" key="1">
    <citation type="submission" date="2025-08" db="UniProtKB">
        <authorList>
            <consortium name="Ensembl"/>
        </authorList>
    </citation>
    <scope>IDENTIFICATION</scope>
</reference>
<dbReference type="AlphaFoldDB" id="A0A8C3SPZ4"/>
<organism evidence="2 3">
    <name type="scientific">Chelydra serpentina</name>
    <name type="common">Snapping turtle</name>
    <name type="synonym">Testudo serpentina</name>
    <dbReference type="NCBI Taxonomy" id="8475"/>
    <lineage>
        <taxon>Eukaryota</taxon>
        <taxon>Metazoa</taxon>
        <taxon>Chordata</taxon>
        <taxon>Craniata</taxon>
        <taxon>Vertebrata</taxon>
        <taxon>Euteleostomi</taxon>
        <taxon>Archelosauria</taxon>
        <taxon>Testudinata</taxon>
        <taxon>Testudines</taxon>
        <taxon>Cryptodira</taxon>
        <taxon>Durocryptodira</taxon>
        <taxon>Americhelydia</taxon>
        <taxon>Chelydroidea</taxon>
        <taxon>Chelydridae</taxon>
        <taxon>Chelydra</taxon>
    </lineage>
</organism>
<feature type="domain" description="Transcription regulator Myc N-terminal" evidence="1">
    <location>
        <begin position="1"/>
        <end position="113"/>
    </location>
</feature>
<evidence type="ECO:0000313" key="3">
    <source>
        <dbReference type="Proteomes" id="UP000694403"/>
    </source>
</evidence>
<proteinExistence type="predicted"/>
<accession>A0A8C3SPZ4</accession>
<dbReference type="InterPro" id="IPR050433">
    <property type="entry name" value="Myc_transcription_factors"/>
</dbReference>
<dbReference type="Pfam" id="PF01056">
    <property type="entry name" value="Myc_N"/>
    <property type="match status" value="1"/>
</dbReference>
<keyword evidence="3" id="KW-1185">Reference proteome</keyword>
<protein>
    <recommendedName>
        <fullName evidence="1">Transcription regulator Myc N-terminal domain-containing protein</fullName>
    </recommendedName>
</protein>
<evidence type="ECO:0000313" key="2">
    <source>
        <dbReference type="Ensembl" id="ENSCSRP00000017035.1"/>
    </source>
</evidence>
<evidence type="ECO:0000259" key="1">
    <source>
        <dbReference type="Pfam" id="PF01056"/>
    </source>
</evidence>
<sequence length="194" mass="20673">MFSKNLDLEFDYLQPCFCPDEDDLYLCGPDSASPGEDIWKKFELLPSPTPGLQVTPAGGAPVPWGGAELWGSADGGDVFETGLGESNNLGSVIVQDCVWGGFPAHETLTRAVGWKGPQEVISPHPLLKAGLRTSPPGGGCLCMAVPPSHAAFVGSITSMMPLPPSRRHRGQRSEFITGSLAKFTPLKEDHVMVQ</sequence>
<dbReference type="InterPro" id="IPR002418">
    <property type="entry name" value="Tscrpt_reg_Myc"/>
</dbReference>
<dbReference type="PANTHER" id="PTHR45851">
    <property type="entry name" value="MYC PROTO-ONCOGENE"/>
    <property type="match status" value="1"/>
</dbReference>
<reference evidence="2" key="2">
    <citation type="submission" date="2025-09" db="UniProtKB">
        <authorList>
            <consortium name="Ensembl"/>
        </authorList>
    </citation>
    <scope>IDENTIFICATION</scope>
</reference>
<dbReference type="Ensembl" id="ENSCSRT00000017824.1">
    <property type="protein sequence ID" value="ENSCSRP00000017035.1"/>
    <property type="gene ID" value="ENSCSRG00000013066.1"/>
</dbReference>
<dbReference type="Proteomes" id="UP000694403">
    <property type="component" value="Unplaced"/>
</dbReference>
<dbReference type="GO" id="GO:0003700">
    <property type="term" value="F:DNA-binding transcription factor activity"/>
    <property type="evidence" value="ECO:0007669"/>
    <property type="project" value="InterPro"/>
</dbReference>
<name>A0A8C3SPZ4_CHESE</name>
<dbReference type="InterPro" id="IPR012682">
    <property type="entry name" value="Tscrpt_reg_Myc_N"/>
</dbReference>